<dbReference type="Proteomes" id="UP000298030">
    <property type="component" value="Unassembled WGS sequence"/>
</dbReference>
<keyword evidence="2" id="KW-1133">Transmembrane helix</keyword>
<keyword evidence="2" id="KW-0812">Transmembrane</keyword>
<comment type="caution">
    <text evidence="3">The sequence shown here is derived from an EMBL/GenBank/DDBJ whole genome shotgun (WGS) entry which is preliminary data.</text>
</comment>
<dbReference type="GO" id="GO:0005737">
    <property type="term" value="C:cytoplasm"/>
    <property type="evidence" value="ECO:0007669"/>
    <property type="project" value="TreeGrafter"/>
</dbReference>
<dbReference type="OrthoDB" id="783096at2759"/>
<dbReference type="STRING" id="71717.A0A4Y7THM8"/>
<dbReference type="InterPro" id="IPR029052">
    <property type="entry name" value="Metallo-depent_PP-like"/>
</dbReference>
<dbReference type="EMBL" id="QPFP01000013">
    <property type="protein sequence ID" value="TEB32999.1"/>
    <property type="molecule type" value="Genomic_DNA"/>
</dbReference>
<dbReference type="PANTHER" id="PTHR32440">
    <property type="entry name" value="PHOSPHATASE DCR2-RELATED-RELATED"/>
    <property type="match status" value="1"/>
</dbReference>
<evidence type="ECO:0000313" key="3">
    <source>
        <dbReference type="EMBL" id="TEB32999.1"/>
    </source>
</evidence>
<keyword evidence="2" id="KW-0472">Membrane</keyword>
<dbReference type="Gene3D" id="2.100.10.50">
    <property type="match status" value="1"/>
</dbReference>
<name>A0A4Y7THM8_COPMI</name>
<evidence type="ECO:0000256" key="2">
    <source>
        <dbReference type="SAM" id="Phobius"/>
    </source>
</evidence>
<dbReference type="GO" id="GO:0004721">
    <property type="term" value="F:phosphoprotein phosphatase activity"/>
    <property type="evidence" value="ECO:0007669"/>
    <property type="project" value="TreeGrafter"/>
</dbReference>
<evidence type="ECO:0000313" key="4">
    <source>
        <dbReference type="Proteomes" id="UP000298030"/>
    </source>
</evidence>
<dbReference type="PANTHER" id="PTHR32440:SF0">
    <property type="entry name" value="PHOSPHATASE DCR2-RELATED"/>
    <property type="match status" value="1"/>
</dbReference>
<gene>
    <name evidence="3" type="ORF">FA13DRAFT_1763594</name>
</gene>
<dbReference type="SUPFAM" id="SSF56300">
    <property type="entry name" value="Metallo-dependent phosphatases"/>
    <property type="match status" value="1"/>
</dbReference>
<accession>A0A4Y7THM8</accession>
<evidence type="ECO:0000256" key="1">
    <source>
        <dbReference type="SAM" id="MobiDB-lite"/>
    </source>
</evidence>
<sequence length="644" mass="72466">MVSCAGLSCLRGMRSVCLPLTTFLAFCLLLTWIFILYQPNHGPGKKQRISWQSWESVFVDQSSPSRPAINKPNATQPYSGSGGSKGEVDWWNVTQPTKEIDYSSLPLDVWTPLLPHGTGLSEITVVGCYVDPSLAEGLCDPDTTREKDAIRGKWVRVWPNLNAEGNYMSGYLNVYYRRTRRMDVDLITEIKLLPKDETPSTNPETDHWHKVKTSLRAGVLRQPPLYLWYKTGKSLGGMTAEEKRDIITEMDVLYGDDVPWYGFETLEPPTMPQSGKIQSTRLTYRRGVKLPPKAHPLHFSKDGKFKVLQVADLHYSVSRGVCRDTDLKPCEGSDNITNTLSVIAKFARAATDRKVPWAVVFGNHDEDDGLAKEHQVSLMRSLPYSLVERGPKDIHGVGNYLLKVRSADASKTHLLTLYFLDSGSYSKGWNDWFGLFHPTDYDWIRQNQIDWFLQESGSISAIERPFSPDTGKDIGDIWKRQHIADQLTPTTRKLAKPNAMMFFHMPLPETYNKADGDPRSGRLLDVGITGQENPGNAKGNDKFFENGILKALESDHTSHTDVSEVKVIGNGHCHLTENCRRVRGVWFCFGGGGSYSGYGKIGFDRRFRVFEISDYGETIRTYKRTEKDEIVDSMVLAGAGAPSF</sequence>
<keyword evidence="4" id="KW-1185">Reference proteome</keyword>
<protein>
    <submittedName>
        <fullName evidence="3">Phosphatase DCR2</fullName>
    </submittedName>
</protein>
<reference evidence="3 4" key="1">
    <citation type="journal article" date="2019" name="Nat. Ecol. Evol.">
        <title>Megaphylogeny resolves global patterns of mushroom evolution.</title>
        <authorList>
            <person name="Varga T."/>
            <person name="Krizsan K."/>
            <person name="Foldi C."/>
            <person name="Dima B."/>
            <person name="Sanchez-Garcia M."/>
            <person name="Sanchez-Ramirez S."/>
            <person name="Szollosi G.J."/>
            <person name="Szarkandi J.G."/>
            <person name="Papp V."/>
            <person name="Albert L."/>
            <person name="Andreopoulos W."/>
            <person name="Angelini C."/>
            <person name="Antonin V."/>
            <person name="Barry K.W."/>
            <person name="Bougher N.L."/>
            <person name="Buchanan P."/>
            <person name="Buyck B."/>
            <person name="Bense V."/>
            <person name="Catcheside P."/>
            <person name="Chovatia M."/>
            <person name="Cooper J."/>
            <person name="Damon W."/>
            <person name="Desjardin D."/>
            <person name="Finy P."/>
            <person name="Geml J."/>
            <person name="Haridas S."/>
            <person name="Hughes K."/>
            <person name="Justo A."/>
            <person name="Karasinski D."/>
            <person name="Kautmanova I."/>
            <person name="Kiss B."/>
            <person name="Kocsube S."/>
            <person name="Kotiranta H."/>
            <person name="LaButti K.M."/>
            <person name="Lechner B.E."/>
            <person name="Liimatainen K."/>
            <person name="Lipzen A."/>
            <person name="Lukacs Z."/>
            <person name="Mihaltcheva S."/>
            <person name="Morgado L.N."/>
            <person name="Niskanen T."/>
            <person name="Noordeloos M.E."/>
            <person name="Ohm R.A."/>
            <person name="Ortiz-Santana B."/>
            <person name="Ovrebo C."/>
            <person name="Racz N."/>
            <person name="Riley R."/>
            <person name="Savchenko A."/>
            <person name="Shiryaev A."/>
            <person name="Soop K."/>
            <person name="Spirin V."/>
            <person name="Szebenyi C."/>
            <person name="Tomsovsky M."/>
            <person name="Tulloss R.E."/>
            <person name="Uehling J."/>
            <person name="Grigoriev I.V."/>
            <person name="Vagvolgyi C."/>
            <person name="Papp T."/>
            <person name="Martin F.M."/>
            <person name="Miettinen O."/>
            <person name="Hibbett D.S."/>
            <person name="Nagy L.G."/>
        </authorList>
    </citation>
    <scope>NUCLEOTIDE SEQUENCE [LARGE SCALE GENOMIC DNA]</scope>
    <source>
        <strain evidence="3 4">FP101781</strain>
    </source>
</reference>
<feature type="transmembrane region" description="Helical" evidence="2">
    <location>
        <begin position="16"/>
        <end position="37"/>
    </location>
</feature>
<feature type="region of interest" description="Disordered" evidence="1">
    <location>
        <begin position="62"/>
        <end position="84"/>
    </location>
</feature>
<organism evidence="3 4">
    <name type="scientific">Coprinellus micaceus</name>
    <name type="common">Glistening ink-cap mushroom</name>
    <name type="synonym">Coprinus micaceus</name>
    <dbReference type="NCBI Taxonomy" id="71717"/>
    <lineage>
        <taxon>Eukaryota</taxon>
        <taxon>Fungi</taxon>
        <taxon>Dikarya</taxon>
        <taxon>Basidiomycota</taxon>
        <taxon>Agaricomycotina</taxon>
        <taxon>Agaricomycetes</taxon>
        <taxon>Agaricomycetidae</taxon>
        <taxon>Agaricales</taxon>
        <taxon>Agaricineae</taxon>
        <taxon>Psathyrellaceae</taxon>
        <taxon>Coprinellus</taxon>
    </lineage>
</organism>
<dbReference type="AlphaFoldDB" id="A0A4Y7THM8"/>
<proteinExistence type="predicted"/>